<feature type="compositionally biased region" description="Polar residues" evidence="5">
    <location>
        <begin position="809"/>
        <end position="825"/>
    </location>
</feature>
<dbReference type="EMBL" id="CAJNYD010002019">
    <property type="protein sequence ID" value="CAF3386350.1"/>
    <property type="molecule type" value="Genomic_DNA"/>
</dbReference>
<feature type="compositionally biased region" description="Low complexity" evidence="5">
    <location>
        <begin position="933"/>
        <end position="944"/>
    </location>
</feature>
<feature type="region of interest" description="Disordered" evidence="5">
    <location>
        <begin position="1320"/>
        <end position="1343"/>
    </location>
</feature>
<keyword evidence="3" id="KW-0206">Cytoskeleton</keyword>
<evidence type="ECO:0000256" key="2">
    <source>
        <dbReference type="ARBA" id="ARBA00022490"/>
    </source>
</evidence>
<feature type="compositionally biased region" description="Polar residues" evidence="5">
    <location>
        <begin position="897"/>
        <end position="906"/>
    </location>
</feature>
<evidence type="ECO:0000313" key="10">
    <source>
        <dbReference type="Proteomes" id="UP000663833"/>
    </source>
</evidence>
<evidence type="ECO:0000256" key="1">
    <source>
        <dbReference type="ARBA" id="ARBA00004300"/>
    </source>
</evidence>
<feature type="compositionally biased region" description="Basic and acidic residues" evidence="5">
    <location>
        <begin position="504"/>
        <end position="513"/>
    </location>
</feature>
<feature type="compositionally biased region" description="Low complexity" evidence="5">
    <location>
        <begin position="595"/>
        <end position="605"/>
    </location>
</feature>
<evidence type="ECO:0000259" key="6">
    <source>
        <dbReference type="Pfam" id="PF15309"/>
    </source>
</evidence>
<feature type="region of interest" description="Disordered" evidence="5">
    <location>
        <begin position="808"/>
        <end position="827"/>
    </location>
</feature>
<feature type="region of interest" description="Disordered" evidence="5">
    <location>
        <begin position="1590"/>
        <end position="1616"/>
    </location>
</feature>
<feature type="region of interest" description="Disordered" evidence="5">
    <location>
        <begin position="1481"/>
        <end position="1507"/>
    </location>
</feature>
<dbReference type="GO" id="GO:0005813">
    <property type="term" value="C:centrosome"/>
    <property type="evidence" value="ECO:0007669"/>
    <property type="project" value="UniProtKB-SubCell"/>
</dbReference>
<accession>A0A817YYQ0</accession>
<proteinExistence type="predicted"/>
<feature type="region of interest" description="Disordered" evidence="5">
    <location>
        <begin position="881"/>
        <end position="944"/>
    </location>
</feature>
<dbReference type="Pfam" id="PF15309">
    <property type="entry name" value="ALMS_motif"/>
    <property type="match status" value="1"/>
</dbReference>
<feature type="compositionally biased region" description="Basic and acidic residues" evidence="5">
    <location>
        <begin position="613"/>
        <end position="625"/>
    </location>
</feature>
<feature type="region of interest" description="Disordered" evidence="5">
    <location>
        <begin position="766"/>
        <end position="793"/>
    </location>
</feature>
<evidence type="ECO:0000313" key="7">
    <source>
        <dbReference type="EMBL" id="CAF3386350.1"/>
    </source>
</evidence>
<dbReference type="EMBL" id="CAJNYT010001887">
    <property type="protein sequence ID" value="CAF3435598.1"/>
    <property type="molecule type" value="Genomic_DNA"/>
</dbReference>
<dbReference type="EMBL" id="CAJNYU010003878">
    <property type="protein sequence ID" value="CAF3710269.1"/>
    <property type="molecule type" value="Genomic_DNA"/>
</dbReference>
<feature type="domain" description="ALMS motif" evidence="6">
    <location>
        <begin position="1532"/>
        <end position="1652"/>
    </location>
</feature>
<comment type="subcellular location">
    <subcellularLocation>
        <location evidence="1">Cytoplasm</location>
        <location evidence="1">Cytoskeleton</location>
        <location evidence="1">Microtubule organizing center</location>
        <location evidence="1">Centrosome</location>
    </subcellularLocation>
</comment>
<feature type="region of interest" description="Disordered" evidence="5">
    <location>
        <begin position="351"/>
        <end position="379"/>
    </location>
</feature>
<evidence type="ECO:0000256" key="4">
    <source>
        <dbReference type="SAM" id="Coils"/>
    </source>
</evidence>
<dbReference type="InterPro" id="IPR029299">
    <property type="entry name" value="ALMS_motif"/>
</dbReference>
<keyword evidence="4" id="KW-0175">Coiled coil</keyword>
<keyword evidence="2" id="KW-0963">Cytoplasm</keyword>
<feature type="region of interest" description="Disordered" evidence="5">
    <location>
        <begin position="483"/>
        <end position="513"/>
    </location>
</feature>
<feature type="compositionally biased region" description="Low complexity" evidence="5">
    <location>
        <begin position="493"/>
        <end position="502"/>
    </location>
</feature>
<comment type="caution">
    <text evidence="7">The sequence shown here is derived from an EMBL/GenBank/DDBJ whole genome shotgun (WGS) entry which is preliminary data.</text>
</comment>
<feature type="region of interest" description="Disordered" evidence="5">
    <location>
        <begin position="1383"/>
        <end position="1411"/>
    </location>
</feature>
<evidence type="ECO:0000313" key="9">
    <source>
        <dbReference type="EMBL" id="CAF3710269.1"/>
    </source>
</evidence>
<feature type="region of interest" description="Disordered" evidence="5">
    <location>
        <begin position="656"/>
        <end position="680"/>
    </location>
</feature>
<evidence type="ECO:0000256" key="5">
    <source>
        <dbReference type="SAM" id="MobiDB-lite"/>
    </source>
</evidence>
<feature type="compositionally biased region" description="Low complexity" evidence="5">
    <location>
        <begin position="1484"/>
        <end position="1497"/>
    </location>
</feature>
<feature type="coiled-coil region" evidence="4">
    <location>
        <begin position="416"/>
        <end position="454"/>
    </location>
</feature>
<dbReference type="Proteomes" id="UP000663869">
    <property type="component" value="Unassembled WGS sequence"/>
</dbReference>
<sequence>MKSLLISTSQQEKLIQNETERRRTLRLLQTRQIEKQRAAQLRQTIADEKKKQTYVLVNHLKNEWVQQKNDLHDNLEYQFRENLMEMGKGHKEAADQPDYEHEWLTKTLDNDARAVERGQQALDKLHVDMMQNENERNLHILHRKAALELEKVRAQQVAKLPPPEDPLRDLQMKPTTIVTVHDPYNFTTTRYHLEERLVTKEDDQEGDAAQDAIIEQERVDAYVSDKQRLWNEQQEKARVRGDNALKREVLDSAYDNVLDELGKLERQDRDRRQKEIQNLPKSIFIPPWRREEERQERQRQMETAFEQAYQDTHRKRSFKRRNKSEELVALLFIFTCIEPIPIVLMNEGEIPEDEEEEDAASDRTLVAQNEEENPSPEYRMTTVTPSANTVPVADEIHEDDEATLADPTIMTLQTPLPEQQLTKQQQQQNMRRLMEKIERQRAAAQNRANQQAALVTPTIKTPKRLIVSPGYIDSSESINSSVTQQDIIRQEQSSSSSNTTTAEIEERRTELESRKKALEEQIRILSERASLLPQKSTCPMVSSSSDLSIESLLKNLRTTSNTASIPSTTSSIYAGKQHEDDHEQFMQAVQAIVTSDESQLQSSSSGIAIEDDERSHGTMSDDTHKGKFLFDKYESHSSEDRDHSLEDLISRLVATQQQSNHKQYQNAPLSETKLSNNQSTSPSLIIDDLVDDALSSISSLSGRTPVDPRSASPEIAQLLLLNRNTDSSQEFTTNTNDEHHFYEEKRLIEQELELIRRERESLLHEHEKYRQQTSGSSMKQQIPAQPPPPPSLLRTKLNIVSRNEVHELSTIQEVDTPASSRNTSLFHHRSPLKSSFDLQQLERISSADSSSSSVSEHNNIAPSQIPSISVIQQQQLISNTGLERDDSGISLIDGPRSSATSRTTLAGGNGGGGKSSSSGIQSLLTTRQPRVRTITNETTTTTTSTSANLPVVITTPRSNTESDDQSISSVSKKWRDILANECLPQLPQSSVQFMNPNRNDLPQLTHSLGFGSSTVEENFPTTTTASSNNPNDMFSSSQAFPTQEQILRSQYDNEQCDLMSLIKVHEYLTKQQHPSSTITAMEQLAASSPSTTTPIHHQSHSTLTSVTYRSSLAKQVLTSSGPPISTPSHTSFSSSEIPIHQIVQDGNERRNSLLSDIHHLTRSPNTFETSITSSSSSNSNKHQDTLSYLIEQNQRAMQRLISNHDENLIGGDSTTFYSSASMRVADYESGPLTAVTMATPNEKIQQKTTLIETGSISTLDFPSAILLAEEQISFEPSKLDCKIDSEDRGILDEPSLTLLSNSYRSLTTTTTGQHPTAVIVQSTSQKKKQCSSPLSNYDDKTSACSTPSLSPIKNEPLIMIHSVNRSEISTPLLSSKPPMCQSSPFIPLSSKNSSIQNSLEKPSNETSSDDTSLLSFERHELSAGNATLMTNNGDIDELKLSENLSLNHSVTTVHAVSTNKSKTTADWSYFVTVGQEFLKETQKSSLSSSSSSSSSSSDPGDSHSREHIGGVEYFINGEQQNASTPQLVQLPSLQSALQARRADFVTTSQKRVDEIKAKDYTKITTSSVPVPSRLLTQRASLTTTATITSTNSSKNIVETDSEERQRRTRESKERSKRLYDQLAEVQQKKKIHETKQQAHTYRARMNAFQAALDKKKTNNINNNK</sequence>
<protein>
    <recommendedName>
        <fullName evidence="6">ALMS motif domain-containing protein</fullName>
    </recommendedName>
</protein>
<organism evidence="7 10">
    <name type="scientific">Rotaria socialis</name>
    <dbReference type="NCBI Taxonomy" id="392032"/>
    <lineage>
        <taxon>Eukaryota</taxon>
        <taxon>Metazoa</taxon>
        <taxon>Spiralia</taxon>
        <taxon>Gnathifera</taxon>
        <taxon>Rotifera</taxon>
        <taxon>Eurotatoria</taxon>
        <taxon>Bdelloidea</taxon>
        <taxon>Philodinida</taxon>
        <taxon>Philodinidae</taxon>
        <taxon>Rotaria</taxon>
    </lineage>
</organism>
<gene>
    <name evidence="9" type="ORF">FME351_LOCUS28348</name>
    <name evidence="8" type="ORF">GRG538_LOCUS13044</name>
    <name evidence="7" type="ORF">LUA448_LOCUS16246</name>
</gene>
<feature type="region of interest" description="Disordered" evidence="5">
    <location>
        <begin position="594"/>
        <end position="625"/>
    </location>
</feature>
<evidence type="ECO:0000313" key="8">
    <source>
        <dbReference type="EMBL" id="CAF3435598.1"/>
    </source>
</evidence>
<evidence type="ECO:0000256" key="3">
    <source>
        <dbReference type="ARBA" id="ARBA00023212"/>
    </source>
</evidence>
<reference evidence="7" key="1">
    <citation type="submission" date="2021-02" db="EMBL/GenBank/DDBJ databases">
        <authorList>
            <person name="Nowell W R."/>
        </authorList>
    </citation>
    <scope>NUCLEOTIDE SEQUENCE</scope>
</reference>
<dbReference type="Proteomes" id="UP000663833">
    <property type="component" value="Unassembled WGS sequence"/>
</dbReference>
<name>A0A817YYQ0_9BILA</name>
<feature type="compositionally biased region" description="Polar residues" evidence="5">
    <location>
        <begin position="483"/>
        <end position="492"/>
    </location>
</feature>
<feature type="compositionally biased region" description="Basic and acidic residues" evidence="5">
    <location>
        <begin position="1602"/>
        <end position="1616"/>
    </location>
</feature>
<dbReference type="Proteomes" id="UP000663872">
    <property type="component" value="Unassembled WGS sequence"/>
</dbReference>